<feature type="transmembrane region" description="Helical" evidence="1">
    <location>
        <begin position="61"/>
        <end position="83"/>
    </location>
</feature>
<evidence type="ECO:0000313" key="3">
    <source>
        <dbReference type="Proteomes" id="UP000814176"/>
    </source>
</evidence>
<dbReference type="Proteomes" id="UP000814176">
    <property type="component" value="Unassembled WGS sequence"/>
</dbReference>
<comment type="caution">
    <text evidence="2">The sequence shown here is derived from an EMBL/GenBank/DDBJ whole genome shotgun (WGS) entry which is preliminary data.</text>
</comment>
<keyword evidence="1" id="KW-0472">Membrane</keyword>
<evidence type="ECO:0000313" key="2">
    <source>
        <dbReference type="EMBL" id="KAH9838021.1"/>
    </source>
</evidence>
<proteinExistence type="predicted"/>
<keyword evidence="3" id="KW-1185">Reference proteome</keyword>
<reference evidence="2 3" key="1">
    <citation type="journal article" date="2021" name="Environ. Microbiol.">
        <title>Gene family expansions and transcriptome signatures uncover fungal adaptations to wood decay.</title>
        <authorList>
            <person name="Hage H."/>
            <person name="Miyauchi S."/>
            <person name="Viragh M."/>
            <person name="Drula E."/>
            <person name="Min B."/>
            <person name="Chaduli D."/>
            <person name="Navarro D."/>
            <person name="Favel A."/>
            <person name="Norest M."/>
            <person name="Lesage-Meessen L."/>
            <person name="Balint B."/>
            <person name="Merenyi Z."/>
            <person name="de Eugenio L."/>
            <person name="Morin E."/>
            <person name="Martinez A.T."/>
            <person name="Baldrian P."/>
            <person name="Stursova M."/>
            <person name="Martinez M.J."/>
            <person name="Novotny C."/>
            <person name="Magnuson J.K."/>
            <person name="Spatafora J.W."/>
            <person name="Maurice S."/>
            <person name="Pangilinan J."/>
            <person name="Andreopoulos W."/>
            <person name="LaButti K."/>
            <person name="Hundley H."/>
            <person name="Na H."/>
            <person name="Kuo A."/>
            <person name="Barry K."/>
            <person name="Lipzen A."/>
            <person name="Henrissat B."/>
            <person name="Riley R."/>
            <person name="Ahrendt S."/>
            <person name="Nagy L.G."/>
            <person name="Grigoriev I.V."/>
            <person name="Martin F."/>
            <person name="Rosso M.N."/>
        </authorList>
    </citation>
    <scope>NUCLEOTIDE SEQUENCE [LARGE SCALE GENOMIC DNA]</scope>
    <source>
        <strain evidence="2 3">CIRM-BRFM 1785</strain>
    </source>
</reference>
<gene>
    <name evidence="2" type="ORF">C8Q71DRAFT_573863</name>
</gene>
<sequence length="289" mass="31279">MANAESEHLLADLSANLASFCIESLMCGMFDCLGLTSLYLLHIRKHSEHGKRPPLSISIYIAYVTLLVAVTTHWVVSICRLFLGLGSHGAQEAVEYFADIGQSLHVAQVSIVALCVLIGDAVLVFRLWVVWSYNRAVVAAPLGALVMLLGGTIASTEAGYRENDGLTSKHGKWATGGLVCTLCTTVYCSCMIAGMLLRADRRTKRTGAPSIMFMAWLPIFIESAAFYTAWTLFYTITYEMQSAARYIGIGGLPAAAGIACRRADGKGHLSSRHGYRNGCQRAVTTTKVV</sequence>
<feature type="transmembrane region" description="Helical" evidence="1">
    <location>
        <begin position="136"/>
        <end position="154"/>
    </location>
</feature>
<dbReference type="GeneID" id="72000182"/>
<organism evidence="2 3">
    <name type="scientific">Rhodofomes roseus</name>
    <dbReference type="NCBI Taxonomy" id="34475"/>
    <lineage>
        <taxon>Eukaryota</taxon>
        <taxon>Fungi</taxon>
        <taxon>Dikarya</taxon>
        <taxon>Basidiomycota</taxon>
        <taxon>Agaricomycotina</taxon>
        <taxon>Agaricomycetes</taxon>
        <taxon>Polyporales</taxon>
        <taxon>Rhodofomes</taxon>
    </lineage>
</organism>
<keyword evidence="1" id="KW-0812">Transmembrane</keyword>
<feature type="transmembrane region" description="Helical" evidence="1">
    <location>
        <begin position="103"/>
        <end position="129"/>
    </location>
</feature>
<evidence type="ECO:0000256" key="1">
    <source>
        <dbReference type="SAM" id="Phobius"/>
    </source>
</evidence>
<name>A0ABQ8KJ34_9APHY</name>
<keyword evidence="1" id="KW-1133">Transmembrane helix</keyword>
<feature type="transmembrane region" description="Helical" evidence="1">
    <location>
        <begin position="174"/>
        <end position="199"/>
    </location>
</feature>
<protein>
    <submittedName>
        <fullName evidence="2">Uncharacterized protein</fullName>
    </submittedName>
</protein>
<dbReference type="RefSeq" id="XP_047780059.1">
    <property type="nucleotide sequence ID" value="XM_047919450.1"/>
</dbReference>
<accession>A0ABQ8KJ34</accession>
<feature type="transmembrane region" description="Helical" evidence="1">
    <location>
        <begin position="211"/>
        <end position="237"/>
    </location>
</feature>
<dbReference type="EMBL" id="JADCUA010000008">
    <property type="protein sequence ID" value="KAH9838021.1"/>
    <property type="molecule type" value="Genomic_DNA"/>
</dbReference>
<feature type="transmembrane region" description="Helical" evidence="1">
    <location>
        <begin position="17"/>
        <end position="41"/>
    </location>
</feature>